<gene>
    <name evidence="1" type="ORF">B9Q03_11860</name>
</gene>
<evidence type="ECO:0000313" key="1">
    <source>
        <dbReference type="EMBL" id="PSN86148.1"/>
    </source>
</evidence>
<sequence length="65" mass="7698">MVRYHLRLSAANPMRTLKPRRLIPTHTDSRRNARELDLDVRLFWCAFKLEPVFIGVAEEVFELVC</sequence>
<evidence type="ECO:0000313" key="2">
    <source>
        <dbReference type="Proteomes" id="UP000240322"/>
    </source>
</evidence>
<name>A0A2R6AIH6_9ARCH</name>
<accession>A0A2R6AIH6</accession>
<dbReference type="AlphaFoldDB" id="A0A2R6AIH6"/>
<reference evidence="1 2" key="1">
    <citation type="submission" date="2017-04" db="EMBL/GenBank/DDBJ databases">
        <title>Novel microbial lineages endemic to geothermal iron-oxide mats fill important gaps in the evolutionary history of Archaea.</title>
        <authorList>
            <person name="Jay Z.J."/>
            <person name="Beam J.P."/>
            <person name="Dlakic M."/>
            <person name="Rusch D.B."/>
            <person name="Kozubal M.A."/>
            <person name="Inskeep W.P."/>
        </authorList>
    </citation>
    <scope>NUCLEOTIDE SEQUENCE [LARGE SCALE GENOMIC DNA]</scope>
    <source>
        <strain evidence="1">OSP_D</strain>
    </source>
</reference>
<protein>
    <submittedName>
        <fullName evidence="1">Uncharacterized protein</fullName>
    </submittedName>
</protein>
<organism evidence="1 2">
    <name type="scientific">Candidatus Marsarchaeota G2 archaeon OSP_D</name>
    <dbReference type="NCBI Taxonomy" id="1978157"/>
    <lineage>
        <taxon>Archaea</taxon>
        <taxon>Candidatus Marsarchaeota</taxon>
        <taxon>Candidatus Marsarchaeota group 2</taxon>
    </lineage>
</organism>
<dbReference type="Proteomes" id="UP000240322">
    <property type="component" value="Unassembled WGS sequence"/>
</dbReference>
<comment type="caution">
    <text evidence="1">The sequence shown here is derived from an EMBL/GenBank/DDBJ whole genome shotgun (WGS) entry which is preliminary data.</text>
</comment>
<proteinExistence type="predicted"/>
<dbReference type="EMBL" id="NEXE01000218">
    <property type="protein sequence ID" value="PSN86148.1"/>
    <property type="molecule type" value="Genomic_DNA"/>
</dbReference>